<name>A0A7W7RA86_KITKI</name>
<dbReference type="PROSITE" id="PS50043">
    <property type="entry name" value="HTH_LUXR_2"/>
    <property type="match status" value="1"/>
</dbReference>
<dbReference type="GO" id="GO:0005737">
    <property type="term" value="C:cytoplasm"/>
    <property type="evidence" value="ECO:0007669"/>
    <property type="project" value="TreeGrafter"/>
</dbReference>
<sequence length="891" mass="95726">MLAGLAGDPASPDHGTVERLRHRLLHAPAPPDHRVFEEVHASLLEVLRRSPKVIVVDRVQWMDDASLRWFAYLVRHLAPLPLLVVLGVRTDDHFPAREVLDEITAQAFCRELVLGPISLDSVRAVVARSFRQSAIDERFVTLCQKATGGVPQILDRVLQALLNHRLPPEAATPEQVEQILRVCARIEADSVASRLARQSARLRELAEAVSVLGRAAEPPIVADLLNTAPEEVEGMRPELARIDVLDDAPRGACLTVRTPEIRSAVLHSLSERRRQLLHLRAARRLGDYGAPTTRVADHLLPLDLSTLSPGVRRWALRTLQQAAEEALTGGHTRPCAEYARRALREEVTDEQRARLLCLLGRSEALHAPRAAARHLDEAISLLIRPEERAEAVLELWYAQMVQHGAFAESVLRLPSGLPPRHRELLDAADTTDTDLRTRIRALARSSPSDAELIPQPSLGAPPGLSEATGTRAVLESFGALLPAGLGVPGVTPAERELLAACAGDLACRAESRETALELASRALAGTAGCGAPSIIMLLRCTAVLSWAGTLDAATSLADTLASCDVPVRSVPQVIAHCLRADIAVRRGDLATAFQEAHAAQSLAQATESEDLSLLPLALKARAHAVSGRYEQALRLLEGVADMPASMLGVRGWCRLSLGDTKSALIDLLECGRRLTELHIVNPALSAWRGGAALALTELGENALARQLLDEELELARRWGDCGTIGQSLRAAARITTTASARVALLEESVRVLEGSGARLQLARSRVSLGRAFAAGGRLLPAREALRAGISLAEECGAKLLVERAHKDLLGCGGRMRRSPLSGPASLTRSERRIAALAATGQTNRTIAQALQVAPGTVEVHLTRAYRKLGVSGRNALADALAGVLVGEHEPC</sequence>
<proteinExistence type="predicted"/>
<evidence type="ECO:0000256" key="1">
    <source>
        <dbReference type="ARBA" id="ARBA00022741"/>
    </source>
</evidence>
<dbReference type="InterPro" id="IPR016032">
    <property type="entry name" value="Sig_transdc_resp-reg_C-effctor"/>
</dbReference>
<reference evidence="4 5" key="1">
    <citation type="submission" date="2020-08" db="EMBL/GenBank/DDBJ databases">
        <title>Sequencing the genomes of 1000 actinobacteria strains.</title>
        <authorList>
            <person name="Klenk H.-P."/>
        </authorList>
    </citation>
    <scope>NUCLEOTIDE SEQUENCE [LARGE SCALE GENOMIC DNA]</scope>
    <source>
        <strain evidence="4 5">DSM 41654</strain>
    </source>
</reference>
<dbReference type="SUPFAM" id="SSF46894">
    <property type="entry name" value="C-terminal effector domain of the bipartite response regulators"/>
    <property type="match status" value="1"/>
</dbReference>
<keyword evidence="1" id="KW-0547">Nucleotide-binding</keyword>
<dbReference type="Gene3D" id="1.10.10.10">
    <property type="entry name" value="Winged helix-like DNA-binding domain superfamily/Winged helix DNA-binding domain"/>
    <property type="match status" value="1"/>
</dbReference>
<dbReference type="AlphaFoldDB" id="A0A7W7RA86"/>
<dbReference type="PROSITE" id="PS00622">
    <property type="entry name" value="HTH_LUXR_1"/>
    <property type="match status" value="1"/>
</dbReference>
<dbReference type="SMART" id="SM00421">
    <property type="entry name" value="HTH_LUXR"/>
    <property type="match status" value="1"/>
</dbReference>
<dbReference type="PANTHER" id="PTHR16305">
    <property type="entry name" value="TESTICULAR SOLUBLE ADENYLYL CYCLASE"/>
    <property type="match status" value="1"/>
</dbReference>
<dbReference type="EMBL" id="JACHJV010000002">
    <property type="protein sequence ID" value="MBB4928204.1"/>
    <property type="molecule type" value="Genomic_DNA"/>
</dbReference>
<dbReference type="Proteomes" id="UP000540506">
    <property type="component" value="Unassembled WGS sequence"/>
</dbReference>
<keyword evidence="2" id="KW-0067">ATP-binding</keyword>
<comment type="caution">
    <text evidence="4">The sequence shown here is derived from an EMBL/GenBank/DDBJ whole genome shotgun (WGS) entry which is preliminary data.</text>
</comment>
<dbReference type="InterPro" id="IPR000792">
    <property type="entry name" value="Tscrpt_reg_LuxR_C"/>
</dbReference>
<dbReference type="GO" id="GO:0003677">
    <property type="term" value="F:DNA binding"/>
    <property type="evidence" value="ECO:0007669"/>
    <property type="project" value="UniProtKB-KW"/>
</dbReference>
<dbReference type="GO" id="GO:0004016">
    <property type="term" value="F:adenylate cyclase activity"/>
    <property type="evidence" value="ECO:0007669"/>
    <property type="project" value="TreeGrafter"/>
</dbReference>
<evidence type="ECO:0000259" key="3">
    <source>
        <dbReference type="PROSITE" id="PS50043"/>
    </source>
</evidence>
<feature type="domain" description="HTH luxR-type" evidence="3">
    <location>
        <begin position="819"/>
        <end position="884"/>
    </location>
</feature>
<dbReference type="Pfam" id="PF00196">
    <property type="entry name" value="GerE"/>
    <property type="match status" value="1"/>
</dbReference>
<dbReference type="GO" id="GO:0006355">
    <property type="term" value="P:regulation of DNA-templated transcription"/>
    <property type="evidence" value="ECO:0007669"/>
    <property type="project" value="InterPro"/>
</dbReference>
<dbReference type="GO" id="GO:0005524">
    <property type="term" value="F:ATP binding"/>
    <property type="evidence" value="ECO:0007669"/>
    <property type="project" value="UniProtKB-KW"/>
</dbReference>
<organism evidence="4 5">
    <name type="scientific">Kitasatospora kifunensis</name>
    <name type="common">Streptomyces kifunensis</name>
    <dbReference type="NCBI Taxonomy" id="58351"/>
    <lineage>
        <taxon>Bacteria</taxon>
        <taxon>Bacillati</taxon>
        <taxon>Actinomycetota</taxon>
        <taxon>Actinomycetes</taxon>
        <taxon>Kitasatosporales</taxon>
        <taxon>Streptomycetaceae</taxon>
        <taxon>Kitasatospora</taxon>
    </lineage>
</organism>
<dbReference type="CDD" id="cd06170">
    <property type="entry name" value="LuxR_C_like"/>
    <property type="match status" value="1"/>
</dbReference>
<evidence type="ECO:0000256" key="2">
    <source>
        <dbReference type="ARBA" id="ARBA00022840"/>
    </source>
</evidence>
<evidence type="ECO:0000313" key="4">
    <source>
        <dbReference type="EMBL" id="MBB4928204.1"/>
    </source>
</evidence>
<keyword evidence="5" id="KW-1185">Reference proteome</keyword>
<gene>
    <name evidence="4" type="ORF">FHR34_007299</name>
</gene>
<dbReference type="PRINTS" id="PR00038">
    <property type="entry name" value="HTHLUXR"/>
</dbReference>
<accession>A0A7W7RA86</accession>
<dbReference type="InterPro" id="IPR036388">
    <property type="entry name" value="WH-like_DNA-bd_sf"/>
</dbReference>
<keyword evidence="4" id="KW-0238">DNA-binding</keyword>
<evidence type="ECO:0000313" key="5">
    <source>
        <dbReference type="Proteomes" id="UP000540506"/>
    </source>
</evidence>
<dbReference type="SUPFAM" id="SSF48452">
    <property type="entry name" value="TPR-like"/>
    <property type="match status" value="1"/>
</dbReference>
<dbReference type="PANTHER" id="PTHR16305:SF35">
    <property type="entry name" value="TRANSCRIPTIONAL ACTIVATOR DOMAIN"/>
    <property type="match status" value="1"/>
</dbReference>
<protein>
    <submittedName>
        <fullName evidence="4">DNA-binding CsgD family transcriptional regulator</fullName>
    </submittedName>
</protein>
<dbReference type="InterPro" id="IPR011990">
    <property type="entry name" value="TPR-like_helical_dom_sf"/>
</dbReference>
<dbReference type="Gene3D" id="1.25.40.10">
    <property type="entry name" value="Tetratricopeptide repeat domain"/>
    <property type="match status" value="1"/>
</dbReference>